<proteinExistence type="predicted"/>
<evidence type="ECO:0000313" key="2">
    <source>
        <dbReference type="EMBL" id="MCI71896.1"/>
    </source>
</evidence>
<evidence type="ECO:0000256" key="1">
    <source>
        <dbReference type="SAM" id="MobiDB-lite"/>
    </source>
</evidence>
<dbReference type="Proteomes" id="UP000265520">
    <property type="component" value="Unassembled WGS sequence"/>
</dbReference>
<evidence type="ECO:0000313" key="3">
    <source>
        <dbReference type="Proteomes" id="UP000265520"/>
    </source>
</evidence>
<feature type="non-terminal residue" evidence="2">
    <location>
        <position position="1"/>
    </location>
</feature>
<dbReference type="EMBL" id="LXQA010806268">
    <property type="protein sequence ID" value="MCI71896.1"/>
    <property type="molecule type" value="Genomic_DNA"/>
</dbReference>
<comment type="caution">
    <text evidence="2">The sequence shown here is derived from an EMBL/GenBank/DDBJ whole genome shotgun (WGS) entry which is preliminary data.</text>
</comment>
<keyword evidence="3" id="KW-1185">Reference proteome</keyword>
<name>A0A392UHH9_9FABA</name>
<feature type="region of interest" description="Disordered" evidence="1">
    <location>
        <begin position="24"/>
        <end position="54"/>
    </location>
</feature>
<accession>A0A392UHH9</accession>
<feature type="compositionally biased region" description="Polar residues" evidence="1">
    <location>
        <begin position="29"/>
        <end position="48"/>
    </location>
</feature>
<protein>
    <submittedName>
        <fullName evidence="2">Uncharacterized protein</fullName>
    </submittedName>
</protein>
<organism evidence="2 3">
    <name type="scientific">Trifolium medium</name>
    <dbReference type="NCBI Taxonomy" id="97028"/>
    <lineage>
        <taxon>Eukaryota</taxon>
        <taxon>Viridiplantae</taxon>
        <taxon>Streptophyta</taxon>
        <taxon>Embryophyta</taxon>
        <taxon>Tracheophyta</taxon>
        <taxon>Spermatophyta</taxon>
        <taxon>Magnoliopsida</taxon>
        <taxon>eudicotyledons</taxon>
        <taxon>Gunneridae</taxon>
        <taxon>Pentapetalae</taxon>
        <taxon>rosids</taxon>
        <taxon>fabids</taxon>
        <taxon>Fabales</taxon>
        <taxon>Fabaceae</taxon>
        <taxon>Papilionoideae</taxon>
        <taxon>50 kb inversion clade</taxon>
        <taxon>NPAAA clade</taxon>
        <taxon>Hologalegina</taxon>
        <taxon>IRL clade</taxon>
        <taxon>Trifolieae</taxon>
        <taxon>Trifolium</taxon>
    </lineage>
</organism>
<sequence>VDRDFPGGSFVALSLQREVSVPEHHLSDTETVVSSTPRENEALRSTQELPVVTP</sequence>
<reference evidence="2 3" key="1">
    <citation type="journal article" date="2018" name="Front. Plant Sci.">
        <title>Red Clover (Trifolium pratense) and Zigzag Clover (T. medium) - A Picture of Genomic Similarities and Differences.</title>
        <authorList>
            <person name="Dluhosova J."/>
            <person name="Istvanek J."/>
            <person name="Nedelnik J."/>
            <person name="Repkova J."/>
        </authorList>
    </citation>
    <scope>NUCLEOTIDE SEQUENCE [LARGE SCALE GENOMIC DNA]</scope>
    <source>
        <strain evidence="3">cv. 10/8</strain>
        <tissue evidence="2">Leaf</tissue>
    </source>
</reference>
<dbReference type="AlphaFoldDB" id="A0A392UHH9"/>